<dbReference type="GeneID" id="30036132"/>
<keyword evidence="1" id="KW-0723">Serine/threonine-protein kinase</keyword>
<dbReference type="GO" id="GO:0090306">
    <property type="term" value="P:meiotic spindle assembly"/>
    <property type="evidence" value="ECO:0007669"/>
    <property type="project" value="EnsemblFungi"/>
</dbReference>
<dbReference type="GO" id="GO:0031619">
    <property type="term" value="P:homologous chromosome orientation in meiotic metaphase I"/>
    <property type="evidence" value="ECO:0007669"/>
    <property type="project" value="EnsemblFungi"/>
</dbReference>
<dbReference type="GO" id="GO:1990571">
    <property type="term" value="P:meiotic centromere clustering"/>
    <property type="evidence" value="ECO:0007669"/>
    <property type="project" value="EnsemblFungi"/>
</dbReference>
<accession>A0A167C5F0</accession>
<dbReference type="Pfam" id="PF00659">
    <property type="entry name" value="POLO_box"/>
    <property type="match status" value="1"/>
</dbReference>
<keyword evidence="5 10" id="KW-0418">Kinase</keyword>
<dbReference type="FunFam" id="1.10.510.10:FF:000571">
    <property type="entry name" value="Maternal embryonic leucine zipper kinase"/>
    <property type="match status" value="1"/>
</dbReference>
<keyword evidence="2" id="KW-0808">Transferase</keyword>
<dbReference type="GO" id="GO:0140429">
    <property type="term" value="P:positive regulation of mitotic sister chromatid biorientation"/>
    <property type="evidence" value="ECO:0007669"/>
    <property type="project" value="EnsemblFungi"/>
</dbReference>
<dbReference type="PANTHER" id="PTHR24345">
    <property type="entry name" value="SERINE/THREONINE-PROTEIN KINASE PLK"/>
    <property type="match status" value="1"/>
</dbReference>
<dbReference type="GO" id="GO:0010971">
    <property type="term" value="P:positive regulation of G2/M transition of mitotic cell cycle"/>
    <property type="evidence" value="ECO:0007669"/>
    <property type="project" value="EnsemblFungi"/>
</dbReference>
<dbReference type="OrthoDB" id="408964at2759"/>
<dbReference type="GO" id="GO:0044732">
    <property type="term" value="C:mitotic spindle pole body"/>
    <property type="evidence" value="ECO:0007669"/>
    <property type="project" value="EnsemblFungi"/>
</dbReference>
<dbReference type="InterPro" id="IPR033701">
    <property type="entry name" value="POLO_box_1"/>
</dbReference>
<dbReference type="GO" id="GO:0035556">
    <property type="term" value="P:intracellular signal transduction"/>
    <property type="evidence" value="ECO:0007669"/>
    <property type="project" value="EnsemblFungi"/>
</dbReference>
<evidence type="ECO:0000256" key="4">
    <source>
        <dbReference type="ARBA" id="ARBA00022741"/>
    </source>
</evidence>
<evidence type="ECO:0000256" key="3">
    <source>
        <dbReference type="ARBA" id="ARBA00022737"/>
    </source>
</evidence>
<dbReference type="SUPFAM" id="SSF82615">
    <property type="entry name" value="Polo-box domain"/>
    <property type="match status" value="2"/>
</dbReference>
<dbReference type="GO" id="GO:0090619">
    <property type="term" value="C:meiotic spindle pole"/>
    <property type="evidence" value="ECO:0007669"/>
    <property type="project" value="EnsemblFungi"/>
</dbReference>
<name>A0A167C5F0_9ASCO</name>
<evidence type="ECO:0000256" key="6">
    <source>
        <dbReference type="ARBA" id="ARBA00022840"/>
    </source>
</evidence>
<evidence type="ECO:0000313" key="11">
    <source>
        <dbReference type="Proteomes" id="UP000189580"/>
    </source>
</evidence>
<dbReference type="GO" id="GO:1903353">
    <property type="term" value="P:regulation of nucleus organization"/>
    <property type="evidence" value="ECO:0007669"/>
    <property type="project" value="EnsemblFungi"/>
</dbReference>
<dbReference type="CDD" id="cd13117">
    <property type="entry name" value="POLO_box_2"/>
    <property type="match status" value="1"/>
</dbReference>
<dbReference type="InterPro" id="IPR000959">
    <property type="entry name" value="POLO_box_dom"/>
</dbReference>
<dbReference type="GO" id="GO:0005737">
    <property type="term" value="C:cytoplasm"/>
    <property type="evidence" value="ECO:0007669"/>
    <property type="project" value="TreeGrafter"/>
</dbReference>
<dbReference type="GO" id="GO:0007052">
    <property type="term" value="P:mitotic spindle organization"/>
    <property type="evidence" value="ECO:0007669"/>
    <property type="project" value="TreeGrafter"/>
</dbReference>
<evidence type="ECO:0000256" key="7">
    <source>
        <dbReference type="SAM" id="MobiDB-lite"/>
    </source>
</evidence>
<dbReference type="SUPFAM" id="SSF56112">
    <property type="entry name" value="Protein kinase-like (PK-like)"/>
    <property type="match status" value="1"/>
</dbReference>
<dbReference type="InterPro" id="IPR000719">
    <property type="entry name" value="Prot_kinase_dom"/>
</dbReference>
<feature type="domain" description="POLO box" evidence="9">
    <location>
        <begin position="489"/>
        <end position="577"/>
    </location>
</feature>
<keyword evidence="4" id="KW-0547">Nucleotide-binding</keyword>
<organism evidence="10 11">
    <name type="scientific">Sugiyamaella lignohabitans</name>
    <dbReference type="NCBI Taxonomy" id="796027"/>
    <lineage>
        <taxon>Eukaryota</taxon>
        <taxon>Fungi</taxon>
        <taxon>Dikarya</taxon>
        <taxon>Ascomycota</taxon>
        <taxon>Saccharomycotina</taxon>
        <taxon>Dipodascomycetes</taxon>
        <taxon>Dipodascales</taxon>
        <taxon>Trichomonascaceae</taxon>
        <taxon>Sugiyamaella</taxon>
    </lineage>
</organism>
<dbReference type="GO" id="GO:0045842">
    <property type="term" value="P:positive regulation of mitotic metaphase/anaphase transition"/>
    <property type="evidence" value="ECO:0007669"/>
    <property type="project" value="EnsemblFungi"/>
</dbReference>
<dbReference type="InterPro" id="IPR033695">
    <property type="entry name" value="POLO_box_2"/>
</dbReference>
<proteinExistence type="predicted"/>
<dbReference type="PROSITE" id="PS50078">
    <property type="entry name" value="POLO_BOX"/>
    <property type="match status" value="1"/>
</dbReference>
<dbReference type="Pfam" id="PF00069">
    <property type="entry name" value="Pkinase"/>
    <property type="match status" value="1"/>
</dbReference>
<dbReference type="GO" id="GO:0010458">
    <property type="term" value="P:exit from mitosis"/>
    <property type="evidence" value="ECO:0007669"/>
    <property type="project" value="EnsemblFungi"/>
</dbReference>
<evidence type="ECO:0000313" key="10">
    <source>
        <dbReference type="EMBL" id="ANB11240.1"/>
    </source>
</evidence>
<evidence type="ECO:0000256" key="1">
    <source>
        <dbReference type="ARBA" id="ARBA00022527"/>
    </source>
</evidence>
<dbReference type="AlphaFoldDB" id="A0A167C5F0"/>
<keyword evidence="6" id="KW-0067">ATP-binding</keyword>
<dbReference type="InterPro" id="IPR008271">
    <property type="entry name" value="Ser/Thr_kinase_AS"/>
</dbReference>
<dbReference type="InterPro" id="IPR036947">
    <property type="entry name" value="POLO_box_dom_sf"/>
</dbReference>
<dbReference type="GO" id="GO:0010696">
    <property type="term" value="P:positive regulation of mitotic spindle pole body separation"/>
    <property type="evidence" value="ECO:0007669"/>
    <property type="project" value="EnsemblFungi"/>
</dbReference>
<feature type="compositionally biased region" description="Polar residues" evidence="7">
    <location>
        <begin position="391"/>
        <end position="400"/>
    </location>
</feature>
<evidence type="ECO:0000256" key="2">
    <source>
        <dbReference type="ARBA" id="ARBA00022679"/>
    </source>
</evidence>
<dbReference type="GO" id="GO:1904750">
    <property type="term" value="P:negative regulation of protein localization to nucleolus"/>
    <property type="evidence" value="ECO:0007669"/>
    <property type="project" value="EnsemblFungi"/>
</dbReference>
<dbReference type="PANTHER" id="PTHR24345:SF0">
    <property type="entry name" value="CELL CYCLE SERINE_THREONINE-PROTEIN KINASE CDC5_MSD2"/>
    <property type="match status" value="1"/>
</dbReference>
<dbReference type="GO" id="GO:0110083">
    <property type="term" value="P:positive regulation of protein localization to cell division site involved in mitotic actomyosin contractile ring assembly"/>
    <property type="evidence" value="ECO:0007669"/>
    <property type="project" value="EnsemblFungi"/>
</dbReference>
<dbReference type="GO" id="GO:1902542">
    <property type="term" value="P:regulation of protein localization to mitotic spindle pole body"/>
    <property type="evidence" value="ECO:0007669"/>
    <property type="project" value="EnsemblFungi"/>
</dbReference>
<evidence type="ECO:0000259" key="9">
    <source>
        <dbReference type="PROSITE" id="PS50078"/>
    </source>
</evidence>
<dbReference type="GO" id="GO:0140281">
    <property type="term" value="P:positive regulation of mitotic division septum assembly"/>
    <property type="evidence" value="ECO:0007669"/>
    <property type="project" value="EnsemblFungi"/>
</dbReference>
<keyword evidence="11" id="KW-1185">Reference proteome</keyword>
<dbReference type="GO" id="GO:0046827">
    <property type="term" value="P:positive regulation of protein export from nucleus"/>
    <property type="evidence" value="ECO:0007669"/>
    <property type="project" value="EnsemblFungi"/>
</dbReference>
<gene>
    <name evidence="10" type="primary">CDC5</name>
    <name evidence="10" type="ORF">AWJ20_4043</name>
</gene>
<dbReference type="GO" id="GO:0045793">
    <property type="term" value="P:positive regulation of cell size"/>
    <property type="evidence" value="ECO:0007669"/>
    <property type="project" value="EnsemblFungi"/>
</dbReference>
<protein>
    <submittedName>
        <fullName evidence="10">Polo kinase CDC5</fullName>
    </submittedName>
</protein>
<dbReference type="GO" id="GO:0070194">
    <property type="term" value="P:synaptonemal complex disassembly"/>
    <property type="evidence" value="ECO:0007669"/>
    <property type="project" value="EnsemblFungi"/>
</dbReference>
<dbReference type="GO" id="GO:1990023">
    <property type="term" value="C:mitotic spindle midzone"/>
    <property type="evidence" value="ECO:0007669"/>
    <property type="project" value="EnsemblFungi"/>
</dbReference>
<dbReference type="CDD" id="cd14099">
    <property type="entry name" value="STKc_PLK"/>
    <property type="match status" value="1"/>
</dbReference>
<feature type="domain" description="Protein kinase" evidence="8">
    <location>
        <begin position="1"/>
        <end position="233"/>
    </location>
</feature>
<dbReference type="GO" id="GO:0031031">
    <property type="term" value="P:positive regulation of septation initiation signaling"/>
    <property type="evidence" value="ECO:0007669"/>
    <property type="project" value="EnsemblFungi"/>
</dbReference>
<feature type="region of interest" description="Disordered" evidence="7">
    <location>
        <begin position="295"/>
        <end position="317"/>
    </location>
</feature>
<feature type="compositionally biased region" description="Basic and acidic residues" evidence="7">
    <location>
        <begin position="367"/>
        <end position="376"/>
    </location>
</feature>
<dbReference type="Gene3D" id="3.30.1120.30">
    <property type="entry name" value="POLO box domain"/>
    <property type="match status" value="2"/>
</dbReference>
<dbReference type="GO" id="GO:0140602">
    <property type="term" value="C:nucleolar peripheral inclusion body"/>
    <property type="evidence" value="ECO:0007669"/>
    <property type="project" value="EnsemblFungi"/>
</dbReference>
<sequence length="693" mass="77971">MIYAAKTVAKASLKSSKTKEKLLAEIKIHKSMHHPNIVQFVDCFEDDDNVYILLEICENQSLMEMLRARSRLTEEETKYYIVQILGAVRYMHKRRVLHRDLKLGNIFIGDNMDVKIGDFGLATVLASDSDRRRTICGTPNYIAPEVLFGKKVGHSYEADIWSVGIILYTMLFGKPPFQTKEIEDIYDRIANLSYSFPEKVKVSEDAKDLIRKLLVTDPVERLSIEKVLEHPFFEYQFPAMVPSFALTKKPIYAAMTEHDARKNFINCQVQAKIRLAESTEVASTDVKPIKIDERAATSAQNSQTENGPAAVLPTSLSPASTKDKYKMVIVPRKSGLDLKQQQQQKLKLTGEYAGKAVEGNKQTAEQNQDRAYDRHSASPRPRWTRAVTALATGNRNQTDKQVAVEQRVTRSATAPPKTGQTNTASRTAVAAAAAAAAAPAASAVSGRTTHDGKSMLYRTLKTLTIAINSYESKETLAPAQSSPRVPAVFISKWVDFSDKYGLAYQTSESNDGVLFRNGTVLLMNPENETYLMLDKDDTTEKPLVCKWTGKAIYPSTENASEHKVIRLINTFHRYMQDHLQKSNYGIQRASDDLSVNPVFVTYYERQPEYVMLCLNNGTFQFNFPDHMKLIVSSGASQIDLIDNDQRLHTWSIQEALAFTHRAQHKKLVSDPAYTLIHKLAMCRTAVKKEYNSL</sequence>
<dbReference type="GO" id="GO:0045944">
    <property type="term" value="P:positive regulation of transcription by RNA polymerase II"/>
    <property type="evidence" value="ECO:0007669"/>
    <property type="project" value="EnsemblFungi"/>
</dbReference>
<dbReference type="GO" id="GO:0035974">
    <property type="term" value="C:meiotic spindle pole body"/>
    <property type="evidence" value="ECO:0007669"/>
    <property type="project" value="EnsemblFungi"/>
</dbReference>
<dbReference type="GO" id="GO:0051219">
    <property type="term" value="F:phosphoprotein binding"/>
    <property type="evidence" value="ECO:0007669"/>
    <property type="project" value="EnsemblFungi"/>
</dbReference>
<dbReference type="GO" id="GO:0004674">
    <property type="term" value="F:protein serine/threonine kinase activity"/>
    <property type="evidence" value="ECO:0007669"/>
    <property type="project" value="UniProtKB-KW"/>
</dbReference>
<dbReference type="GO" id="GO:1990395">
    <property type="term" value="P:meiotic spindle pole body organization"/>
    <property type="evidence" value="ECO:0007669"/>
    <property type="project" value="EnsemblFungi"/>
</dbReference>
<feature type="compositionally biased region" description="Polar residues" evidence="7">
    <location>
        <begin position="297"/>
        <end position="306"/>
    </location>
</feature>
<evidence type="ECO:0000259" key="8">
    <source>
        <dbReference type="PROSITE" id="PS50011"/>
    </source>
</evidence>
<dbReference type="GO" id="GO:0051455">
    <property type="term" value="P:spindle attachment to meiosis I kinetochore"/>
    <property type="evidence" value="ECO:0007669"/>
    <property type="project" value="EnsemblFungi"/>
</dbReference>
<dbReference type="PROSITE" id="PS50011">
    <property type="entry name" value="PROTEIN_KINASE_DOM"/>
    <property type="match status" value="1"/>
</dbReference>
<dbReference type="Proteomes" id="UP000189580">
    <property type="component" value="Chromosome c"/>
</dbReference>
<dbReference type="GO" id="GO:0000776">
    <property type="term" value="C:kinetochore"/>
    <property type="evidence" value="ECO:0007669"/>
    <property type="project" value="EnsemblFungi"/>
</dbReference>
<dbReference type="GO" id="GO:0005935">
    <property type="term" value="C:cellular bud neck"/>
    <property type="evidence" value="ECO:0007669"/>
    <property type="project" value="EnsemblFungi"/>
</dbReference>
<dbReference type="KEGG" id="slb:AWJ20_4043"/>
<dbReference type="GO" id="GO:0000086">
    <property type="term" value="P:G2/M transition of mitotic cell cycle"/>
    <property type="evidence" value="ECO:0007669"/>
    <property type="project" value="EnsemblFungi"/>
</dbReference>
<dbReference type="RefSeq" id="XP_018733717.1">
    <property type="nucleotide sequence ID" value="XM_018881093.1"/>
</dbReference>
<dbReference type="GO" id="GO:0000712">
    <property type="term" value="P:resolution of meiotic recombination intermediates"/>
    <property type="evidence" value="ECO:0007669"/>
    <property type="project" value="EnsemblFungi"/>
</dbReference>
<dbReference type="GO" id="GO:0035025">
    <property type="term" value="P:positive regulation of Rho protein signal transduction"/>
    <property type="evidence" value="ECO:0007669"/>
    <property type="project" value="EnsemblFungi"/>
</dbReference>
<dbReference type="PROSITE" id="PS00108">
    <property type="entry name" value="PROTEIN_KINASE_ST"/>
    <property type="match status" value="1"/>
</dbReference>
<dbReference type="CDD" id="cd13118">
    <property type="entry name" value="POLO_box_1"/>
    <property type="match status" value="1"/>
</dbReference>
<dbReference type="SMART" id="SM00220">
    <property type="entry name" value="S_TKc"/>
    <property type="match status" value="1"/>
</dbReference>
<dbReference type="GO" id="GO:0005524">
    <property type="term" value="F:ATP binding"/>
    <property type="evidence" value="ECO:0007669"/>
    <property type="project" value="UniProtKB-KW"/>
</dbReference>
<dbReference type="InterPro" id="IPR011009">
    <property type="entry name" value="Kinase-like_dom_sf"/>
</dbReference>
<dbReference type="GO" id="GO:1990813">
    <property type="term" value="P:meiotic centromeric cohesion protection in anaphase I"/>
    <property type="evidence" value="ECO:0007669"/>
    <property type="project" value="EnsemblFungi"/>
</dbReference>
<dbReference type="Gene3D" id="1.10.510.10">
    <property type="entry name" value="Transferase(Phosphotransferase) domain 1"/>
    <property type="match status" value="1"/>
</dbReference>
<dbReference type="EMBL" id="CP014500">
    <property type="protein sequence ID" value="ANB11240.1"/>
    <property type="molecule type" value="Genomic_DNA"/>
</dbReference>
<reference evidence="10 11" key="1">
    <citation type="submission" date="2016-02" db="EMBL/GenBank/DDBJ databases">
        <title>Complete genome sequence and transcriptome regulation of the pentose utilising yeast Sugiyamaella lignohabitans.</title>
        <authorList>
            <person name="Bellasio M."/>
            <person name="Peymann A."/>
            <person name="Valli M."/>
            <person name="Sipitzky M."/>
            <person name="Graf A."/>
            <person name="Sauer M."/>
            <person name="Marx H."/>
            <person name="Mattanovich D."/>
        </authorList>
    </citation>
    <scope>NUCLEOTIDE SEQUENCE [LARGE SCALE GENOMIC DNA]</scope>
    <source>
        <strain evidence="10 11">CBS 10342</strain>
    </source>
</reference>
<evidence type="ECO:0000256" key="5">
    <source>
        <dbReference type="ARBA" id="ARBA00022777"/>
    </source>
</evidence>
<feature type="region of interest" description="Disordered" evidence="7">
    <location>
        <begin position="351"/>
        <end position="426"/>
    </location>
</feature>
<keyword evidence="3" id="KW-0677">Repeat</keyword>
<dbReference type="GO" id="GO:0019237">
    <property type="term" value="F:centromeric DNA binding"/>
    <property type="evidence" value="ECO:0007669"/>
    <property type="project" value="EnsemblFungi"/>
</dbReference>